<organism evidence="2 3">
    <name type="scientific">Sesamum alatum</name>
    <dbReference type="NCBI Taxonomy" id="300844"/>
    <lineage>
        <taxon>Eukaryota</taxon>
        <taxon>Viridiplantae</taxon>
        <taxon>Streptophyta</taxon>
        <taxon>Embryophyta</taxon>
        <taxon>Tracheophyta</taxon>
        <taxon>Spermatophyta</taxon>
        <taxon>Magnoliopsida</taxon>
        <taxon>eudicotyledons</taxon>
        <taxon>Gunneridae</taxon>
        <taxon>Pentapetalae</taxon>
        <taxon>asterids</taxon>
        <taxon>lamiids</taxon>
        <taxon>Lamiales</taxon>
        <taxon>Pedaliaceae</taxon>
        <taxon>Sesamum</taxon>
    </lineage>
</organism>
<dbReference type="InterPro" id="IPR025836">
    <property type="entry name" value="Zn_knuckle_CX2CX4HX4C"/>
</dbReference>
<evidence type="ECO:0000313" key="3">
    <source>
        <dbReference type="Proteomes" id="UP001293254"/>
    </source>
</evidence>
<sequence>MSSTKIGHWRDYSKITREIATYIGNRMGIFLDMEHMDDHRRWSSTLWIQVKINVNKPLLIVMKLKFESGDSLIVSFTYERLPNFCYQWGMLGHLSKFCGNRYEQDFIDPGDNTPYRPWIRSSPTFRIPTRTDQNTRYDRDSTDKETSFLRLD</sequence>
<protein>
    <recommendedName>
        <fullName evidence="1">Zinc knuckle CX2CX4HX4C domain-containing protein</fullName>
    </recommendedName>
</protein>
<feature type="domain" description="Zinc knuckle CX2CX4HX4C" evidence="1">
    <location>
        <begin position="53"/>
        <end position="98"/>
    </location>
</feature>
<name>A0AAE1YE04_9LAMI</name>
<gene>
    <name evidence="2" type="ORF">Salat_1152800</name>
</gene>
<evidence type="ECO:0000259" key="1">
    <source>
        <dbReference type="Pfam" id="PF14392"/>
    </source>
</evidence>
<keyword evidence="3" id="KW-1185">Reference proteome</keyword>
<comment type="caution">
    <text evidence="2">The sequence shown here is derived from an EMBL/GenBank/DDBJ whole genome shotgun (WGS) entry which is preliminary data.</text>
</comment>
<evidence type="ECO:0000313" key="2">
    <source>
        <dbReference type="EMBL" id="KAK4428531.1"/>
    </source>
</evidence>
<dbReference type="EMBL" id="JACGWO010000004">
    <property type="protein sequence ID" value="KAK4428531.1"/>
    <property type="molecule type" value="Genomic_DNA"/>
</dbReference>
<accession>A0AAE1YE04</accession>
<reference evidence="2" key="1">
    <citation type="submission" date="2020-06" db="EMBL/GenBank/DDBJ databases">
        <authorList>
            <person name="Li T."/>
            <person name="Hu X."/>
            <person name="Zhang T."/>
            <person name="Song X."/>
            <person name="Zhang H."/>
            <person name="Dai N."/>
            <person name="Sheng W."/>
            <person name="Hou X."/>
            <person name="Wei L."/>
        </authorList>
    </citation>
    <scope>NUCLEOTIDE SEQUENCE</scope>
    <source>
        <strain evidence="2">3651</strain>
        <tissue evidence="2">Leaf</tissue>
    </source>
</reference>
<proteinExistence type="predicted"/>
<dbReference type="Proteomes" id="UP001293254">
    <property type="component" value="Unassembled WGS sequence"/>
</dbReference>
<dbReference type="AlphaFoldDB" id="A0AAE1YE04"/>
<dbReference type="Pfam" id="PF14392">
    <property type="entry name" value="zf-CCHC_4"/>
    <property type="match status" value="1"/>
</dbReference>
<reference evidence="2" key="2">
    <citation type="journal article" date="2024" name="Plant">
        <title>Genomic evolution and insights into agronomic trait innovations of Sesamum species.</title>
        <authorList>
            <person name="Miao H."/>
            <person name="Wang L."/>
            <person name="Qu L."/>
            <person name="Liu H."/>
            <person name="Sun Y."/>
            <person name="Le M."/>
            <person name="Wang Q."/>
            <person name="Wei S."/>
            <person name="Zheng Y."/>
            <person name="Lin W."/>
            <person name="Duan Y."/>
            <person name="Cao H."/>
            <person name="Xiong S."/>
            <person name="Wang X."/>
            <person name="Wei L."/>
            <person name="Li C."/>
            <person name="Ma Q."/>
            <person name="Ju M."/>
            <person name="Zhao R."/>
            <person name="Li G."/>
            <person name="Mu C."/>
            <person name="Tian Q."/>
            <person name="Mei H."/>
            <person name="Zhang T."/>
            <person name="Gao T."/>
            <person name="Zhang H."/>
        </authorList>
    </citation>
    <scope>NUCLEOTIDE SEQUENCE</scope>
    <source>
        <strain evidence="2">3651</strain>
    </source>
</reference>